<dbReference type="InterPro" id="IPR046521">
    <property type="entry name" value="DUF6698"/>
</dbReference>
<evidence type="ECO:0000313" key="1">
    <source>
        <dbReference type="EMBL" id="GBE90064.1"/>
    </source>
</evidence>
<proteinExistence type="predicted"/>
<dbReference type="OrthoDB" id="3259047at2759"/>
<name>A0A401H6L4_9APHY</name>
<keyword evidence="2" id="KW-1185">Reference proteome</keyword>
<dbReference type="Pfam" id="PF20414">
    <property type="entry name" value="DUF6698"/>
    <property type="match status" value="1"/>
</dbReference>
<dbReference type="AlphaFoldDB" id="A0A401H6L4"/>
<dbReference type="STRING" id="139825.A0A401H6L4"/>
<dbReference type="InParanoid" id="A0A401H6L4"/>
<dbReference type="GeneID" id="38786981"/>
<reference evidence="1 2" key="1">
    <citation type="journal article" date="2018" name="Sci. Rep.">
        <title>Genome sequence of the cauliflower mushroom Sparassis crispa (Hanabiratake) and its association with beneficial usage.</title>
        <authorList>
            <person name="Kiyama R."/>
            <person name="Furutani Y."/>
            <person name="Kawaguchi K."/>
            <person name="Nakanishi T."/>
        </authorList>
    </citation>
    <scope>NUCLEOTIDE SEQUENCE [LARGE SCALE GENOMIC DNA]</scope>
</reference>
<dbReference type="Proteomes" id="UP000287166">
    <property type="component" value="Unassembled WGS sequence"/>
</dbReference>
<comment type="caution">
    <text evidence="1">The sequence shown here is derived from an EMBL/GenBank/DDBJ whole genome shotgun (WGS) entry which is preliminary data.</text>
</comment>
<dbReference type="EMBL" id="BFAD01000018">
    <property type="protein sequence ID" value="GBE90064.1"/>
    <property type="molecule type" value="Genomic_DNA"/>
</dbReference>
<gene>
    <name evidence="1" type="ORF">SCP_1800860</name>
</gene>
<sequence length="308" mass="33268">MSTLTGILTPTMVVNMTPAVDSNASATGPLTQGSKWPLIDINFTENGCAKKGKLDPKLAVLHRHGKHFACMVEGFTLMAVIINEGIAHDNASKGPDTEASFDPELNDMIPDVVEDLFYGNADAKEIATVLQDGMASARSDDTSSLKEAVVTWLRKDIAMSGKDLNPKCKPGRGFNHPVTGALLCPAALDYGDPGVQQALKEHTAVIDSSPIDGTHWPTFVYAGTYNPDLPWVGMLRGSLLTFIHIFLGPSLANYNDKEHAIDENIMPESPNQSTRCGNAEMNGMTAVTRAHSANIYPNIHITEVEYFV</sequence>
<protein>
    <submittedName>
        <fullName evidence="1">Uncharacterized protein</fullName>
    </submittedName>
</protein>
<evidence type="ECO:0000313" key="2">
    <source>
        <dbReference type="Proteomes" id="UP000287166"/>
    </source>
</evidence>
<organism evidence="1 2">
    <name type="scientific">Sparassis crispa</name>
    <dbReference type="NCBI Taxonomy" id="139825"/>
    <lineage>
        <taxon>Eukaryota</taxon>
        <taxon>Fungi</taxon>
        <taxon>Dikarya</taxon>
        <taxon>Basidiomycota</taxon>
        <taxon>Agaricomycotina</taxon>
        <taxon>Agaricomycetes</taxon>
        <taxon>Polyporales</taxon>
        <taxon>Sparassidaceae</taxon>
        <taxon>Sparassis</taxon>
    </lineage>
</organism>
<dbReference type="RefSeq" id="XP_027620977.1">
    <property type="nucleotide sequence ID" value="XM_027765176.1"/>
</dbReference>
<accession>A0A401H6L4</accession>